<feature type="compositionally biased region" description="Basic and acidic residues" evidence="1">
    <location>
        <begin position="50"/>
        <end position="60"/>
    </location>
</feature>
<evidence type="ECO:0000256" key="1">
    <source>
        <dbReference type="SAM" id="MobiDB-lite"/>
    </source>
</evidence>
<feature type="region of interest" description="Disordered" evidence="1">
    <location>
        <begin position="1"/>
        <end position="130"/>
    </location>
</feature>
<organism evidence="2 3">
    <name type="scientific">Bemisia tabaci</name>
    <name type="common">Sweetpotato whitefly</name>
    <name type="synonym">Aleurodes tabaci</name>
    <dbReference type="NCBI Taxonomy" id="7038"/>
    <lineage>
        <taxon>Eukaryota</taxon>
        <taxon>Metazoa</taxon>
        <taxon>Ecdysozoa</taxon>
        <taxon>Arthropoda</taxon>
        <taxon>Hexapoda</taxon>
        <taxon>Insecta</taxon>
        <taxon>Pterygota</taxon>
        <taxon>Neoptera</taxon>
        <taxon>Paraneoptera</taxon>
        <taxon>Hemiptera</taxon>
        <taxon>Sternorrhyncha</taxon>
        <taxon>Aleyrodoidea</taxon>
        <taxon>Aleyrodidae</taxon>
        <taxon>Aleyrodinae</taxon>
        <taxon>Bemisia</taxon>
    </lineage>
</organism>
<feature type="compositionally biased region" description="Pro residues" evidence="1">
    <location>
        <begin position="266"/>
        <end position="279"/>
    </location>
</feature>
<gene>
    <name evidence="2" type="ORF">BEMITA_LOCUS1473</name>
</gene>
<feature type="compositionally biased region" description="Basic residues" evidence="1">
    <location>
        <begin position="110"/>
        <end position="122"/>
    </location>
</feature>
<feature type="compositionally biased region" description="Basic residues" evidence="1">
    <location>
        <begin position="27"/>
        <end position="49"/>
    </location>
</feature>
<evidence type="ECO:0000313" key="2">
    <source>
        <dbReference type="EMBL" id="CAH0754238.1"/>
    </source>
</evidence>
<accession>A0A9P0C9K8</accession>
<dbReference type="EMBL" id="OU963862">
    <property type="protein sequence ID" value="CAH0754238.1"/>
    <property type="molecule type" value="Genomic_DNA"/>
</dbReference>
<dbReference type="AlphaFoldDB" id="A0A9P0C9K8"/>
<keyword evidence="3" id="KW-1185">Reference proteome</keyword>
<proteinExistence type="predicted"/>
<feature type="compositionally biased region" description="Polar residues" evidence="1">
    <location>
        <begin position="87"/>
        <end position="108"/>
    </location>
</feature>
<evidence type="ECO:0000313" key="3">
    <source>
        <dbReference type="Proteomes" id="UP001152759"/>
    </source>
</evidence>
<protein>
    <submittedName>
        <fullName evidence="2">Uncharacterized protein</fullName>
    </submittedName>
</protein>
<feature type="region of interest" description="Disordered" evidence="1">
    <location>
        <begin position="264"/>
        <end position="285"/>
    </location>
</feature>
<feature type="compositionally biased region" description="Polar residues" evidence="1">
    <location>
        <begin position="61"/>
        <end position="78"/>
    </location>
</feature>
<sequence length="285" mass="31607">MRVNKILKKSYDPVNVRLQSPVDTKKKGPKPAATKKNKPKTKLKTKRRPVNKETRTDEQQLNRTSQQSQTSNAVSDSASLKVEPKNDQGSSLPTDGTTSPQQNVAASNRRQQRKRKVVKTKTKVQIARNNPRAKATLYGLSSMRRDGDVTANVMRSHTTVRAKFLVGPLTLKVEKEFGRGVKKELRSATATTAELVGKLNLRVVQGGAATLHSIRVLQPKQQVRIDTGAPEDNDQDQTREFMWKRSSNIAHLVAEKLTAVTRSMLQPPPQQIPAEPTPIPFAKAA</sequence>
<dbReference type="Proteomes" id="UP001152759">
    <property type="component" value="Chromosome 1"/>
</dbReference>
<name>A0A9P0C9K8_BEMTA</name>
<reference evidence="2" key="1">
    <citation type="submission" date="2021-12" db="EMBL/GenBank/DDBJ databases">
        <authorList>
            <person name="King R."/>
        </authorList>
    </citation>
    <scope>NUCLEOTIDE SEQUENCE</scope>
</reference>